<accession>A0AAD3SY84</accession>
<evidence type="ECO:0000256" key="1">
    <source>
        <dbReference type="SAM" id="MobiDB-lite"/>
    </source>
</evidence>
<protein>
    <submittedName>
        <fullName evidence="2">Uncharacterized protein</fullName>
    </submittedName>
</protein>
<keyword evidence="3" id="KW-1185">Reference proteome</keyword>
<gene>
    <name evidence="2" type="ORF">Nepgr_021499</name>
</gene>
<sequence length="69" mass="7051">MVMGFKTTEFIQIPQEENAKADTLARAAASGDPEAETPGDARGPKGSLIGAPVVAAVDPSPAEIEEGLE</sequence>
<proteinExistence type="predicted"/>
<feature type="region of interest" description="Disordered" evidence="1">
    <location>
        <begin position="1"/>
        <end position="51"/>
    </location>
</feature>
<dbReference type="AlphaFoldDB" id="A0AAD3SY84"/>
<name>A0AAD3SY84_NEPGR</name>
<reference evidence="2" key="1">
    <citation type="submission" date="2023-05" db="EMBL/GenBank/DDBJ databases">
        <title>Nepenthes gracilis genome sequencing.</title>
        <authorList>
            <person name="Fukushima K."/>
        </authorList>
    </citation>
    <scope>NUCLEOTIDE SEQUENCE</scope>
    <source>
        <strain evidence="2">SING2019-196</strain>
    </source>
</reference>
<organism evidence="2 3">
    <name type="scientific">Nepenthes gracilis</name>
    <name type="common">Slender pitcher plant</name>
    <dbReference type="NCBI Taxonomy" id="150966"/>
    <lineage>
        <taxon>Eukaryota</taxon>
        <taxon>Viridiplantae</taxon>
        <taxon>Streptophyta</taxon>
        <taxon>Embryophyta</taxon>
        <taxon>Tracheophyta</taxon>
        <taxon>Spermatophyta</taxon>
        <taxon>Magnoliopsida</taxon>
        <taxon>eudicotyledons</taxon>
        <taxon>Gunneridae</taxon>
        <taxon>Pentapetalae</taxon>
        <taxon>Caryophyllales</taxon>
        <taxon>Nepenthaceae</taxon>
        <taxon>Nepenthes</taxon>
    </lineage>
</organism>
<evidence type="ECO:0000313" key="2">
    <source>
        <dbReference type="EMBL" id="GMH19658.1"/>
    </source>
</evidence>
<dbReference type="EMBL" id="BSYO01000021">
    <property type="protein sequence ID" value="GMH19658.1"/>
    <property type="molecule type" value="Genomic_DNA"/>
</dbReference>
<dbReference type="Proteomes" id="UP001279734">
    <property type="component" value="Unassembled WGS sequence"/>
</dbReference>
<comment type="caution">
    <text evidence="2">The sequence shown here is derived from an EMBL/GenBank/DDBJ whole genome shotgun (WGS) entry which is preliminary data.</text>
</comment>
<evidence type="ECO:0000313" key="3">
    <source>
        <dbReference type="Proteomes" id="UP001279734"/>
    </source>
</evidence>